<dbReference type="Gene3D" id="2.30.30.40">
    <property type="entry name" value="SH3 Domains"/>
    <property type="match status" value="1"/>
</dbReference>
<comment type="caution">
    <text evidence="1">The sequence shown here is derived from an EMBL/GenBank/DDBJ whole genome shotgun (WGS) entry which is preliminary data.</text>
</comment>
<dbReference type="EMBL" id="RQFF01000027">
    <property type="protein sequence ID" value="TGK70612.1"/>
    <property type="molecule type" value="Genomic_DNA"/>
</dbReference>
<proteinExistence type="predicted"/>
<gene>
    <name evidence="1" type="ORF">EHQ18_09180</name>
</gene>
<dbReference type="RefSeq" id="WP_135637632.1">
    <property type="nucleotide sequence ID" value="NZ_RQFE01000037.1"/>
</dbReference>
<reference evidence="1" key="1">
    <citation type="journal article" date="2019" name="PLoS Negl. Trop. Dis.">
        <title>Revisiting the worldwide diversity of Leptospira species in the environment.</title>
        <authorList>
            <person name="Vincent A.T."/>
            <person name="Schiettekatte O."/>
            <person name="Bourhy P."/>
            <person name="Veyrier F.J."/>
            <person name="Picardeau M."/>
        </authorList>
    </citation>
    <scope>NUCLEOTIDE SEQUENCE [LARGE SCALE GENOMIC DNA]</scope>
    <source>
        <strain evidence="1">201800293</strain>
    </source>
</reference>
<name>A0A6N4Q174_9LEPT</name>
<evidence type="ECO:0000313" key="1">
    <source>
        <dbReference type="EMBL" id="TGK70612.1"/>
    </source>
</evidence>
<keyword evidence="2" id="KW-1185">Reference proteome</keyword>
<dbReference type="OrthoDB" id="345445at2"/>
<accession>A0A6N4Q174</accession>
<organism evidence="1 2">
    <name type="scientific">Leptospira kanakyensis</name>
    <dbReference type="NCBI Taxonomy" id="2484968"/>
    <lineage>
        <taxon>Bacteria</taxon>
        <taxon>Pseudomonadati</taxon>
        <taxon>Spirochaetota</taxon>
        <taxon>Spirochaetia</taxon>
        <taxon>Leptospirales</taxon>
        <taxon>Leptospiraceae</taxon>
        <taxon>Leptospira</taxon>
    </lineage>
</organism>
<dbReference type="AlphaFoldDB" id="A0A6N4Q174"/>
<protein>
    <submittedName>
        <fullName evidence="1">SH3 domain-containing protein</fullName>
    </submittedName>
</protein>
<evidence type="ECO:0000313" key="2">
    <source>
        <dbReference type="Proteomes" id="UP000297239"/>
    </source>
</evidence>
<sequence length="269" mass="31713">MQKTRIRLYSIFILGTIIYCKSFGFSKSEDNFIIHYTKADILNVRKNPSINSEVINQIPYGTKINTKNTEINEIYDGKSSSWHFVKETNGFVLDYFLEKEPEIRIKKEFTLKSSYTFLRCNPYGIGIYKTLTLSNNKSLLKDEFIDFTHGDRKILSGVYNVNNNFIQLEMKEIELQKIDYTEGKSIIIEKNKSKNKDIKIVNLLWNEQIKGFITENQEKYLDSSKYELDIKKCIFTNRKCKEFDPTKENCTKERENSEICDEVGYFCNR</sequence>
<dbReference type="Proteomes" id="UP000297239">
    <property type="component" value="Unassembled WGS sequence"/>
</dbReference>